<accession>A0ABQ4RB07</accession>
<evidence type="ECO:0000313" key="1">
    <source>
        <dbReference type="EMBL" id="GJD54055.1"/>
    </source>
</evidence>
<comment type="caution">
    <text evidence="1">The sequence shown here is derived from an EMBL/GenBank/DDBJ whole genome shotgun (WGS) entry which is preliminary data.</text>
</comment>
<evidence type="ECO:0000313" key="2">
    <source>
        <dbReference type="Proteomes" id="UP001055167"/>
    </source>
</evidence>
<dbReference type="EMBL" id="BPQH01000049">
    <property type="protein sequence ID" value="GJD54055.1"/>
    <property type="molecule type" value="Genomic_DNA"/>
</dbReference>
<reference evidence="1" key="2">
    <citation type="submission" date="2021-08" db="EMBL/GenBank/DDBJ databases">
        <authorList>
            <person name="Tani A."/>
            <person name="Ola A."/>
            <person name="Ogura Y."/>
            <person name="Katsura K."/>
            <person name="Hayashi T."/>
        </authorList>
    </citation>
    <scope>NUCLEOTIDE SEQUENCE</scope>
    <source>
        <strain evidence="1">KCTC 52305</strain>
    </source>
</reference>
<reference evidence="1" key="1">
    <citation type="journal article" date="2021" name="Front. Microbiol.">
        <title>Comprehensive Comparative Genomics and Phenotyping of Methylobacterium Species.</title>
        <authorList>
            <person name="Alessa O."/>
            <person name="Ogura Y."/>
            <person name="Fujitani Y."/>
            <person name="Takami H."/>
            <person name="Hayashi T."/>
            <person name="Sahin N."/>
            <person name="Tani A."/>
        </authorList>
    </citation>
    <scope>NUCLEOTIDE SEQUENCE</scope>
    <source>
        <strain evidence="1">KCTC 52305</strain>
    </source>
</reference>
<organism evidence="1 2">
    <name type="scientific">Methylobacterium crusticola</name>
    <dbReference type="NCBI Taxonomy" id="1697972"/>
    <lineage>
        <taxon>Bacteria</taxon>
        <taxon>Pseudomonadati</taxon>
        <taxon>Pseudomonadota</taxon>
        <taxon>Alphaproteobacteria</taxon>
        <taxon>Hyphomicrobiales</taxon>
        <taxon>Methylobacteriaceae</taxon>
        <taxon>Methylobacterium</taxon>
    </lineage>
</organism>
<protein>
    <submittedName>
        <fullName evidence="1">Uncharacterized protein</fullName>
    </submittedName>
</protein>
<proteinExistence type="predicted"/>
<keyword evidence="2" id="KW-1185">Reference proteome</keyword>
<sequence>MRVPSEVDPRRPPAGDRNVRLLPVARHHGAIVAELERLARRVSIMLPTRSTAMITFAPAGSDDEITLAEQG</sequence>
<dbReference type="Proteomes" id="UP001055167">
    <property type="component" value="Unassembled WGS sequence"/>
</dbReference>
<gene>
    <name evidence="1" type="ORF">OPKNFCMD_6836</name>
</gene>
<name>A0ABQ4RB07_9HYPH</name>